<evidence type="ECO:0000313" key="2">
    <source>
        <dbReference type="Proteomes" id="UP000075455"/>
    </source>
</evidence>
<gene>
    <name evidence="1" type="ORF">B4119_1506</name>
</gene>
<proteinExistence type="predicted"/>
<evidence type="ECO:0000313" key="1">
    <source>
        <dbReference type="EMBL" id="KYD14456.1"/>
    </source>
</evidence>
<name>A0A150LR16_9BACL</name>
<accession>A0A150LR16</accession>
<comment type="caution">
    <text evidence="1">The sequence shown here is derived from an EMBL/GenBank/DDBJ whole genome shotgun (WGS) entry which is preliminary data.</text>
</comment>
<dbReference type="Proteomes" id="UP000075455">
    <property type="component" value="Unassembled WGS sequence"/>
</dbReference>
<reference evidence="1 2" key="1">
    <citation type="submission" date="2016-01" db="EMBL/GenBank/DDBJ databases">
        <title>Draft Genome Sequences of Seven Thermophilic Sporeformers Isolated from Foods.</title>
        <authorList>
            <person name="Berendsen E.M."/>
            <person name="Wells-Bennik M.H."/>
            <person name="Krawcyk A.O."/>
            <person name="De Jong A."/>
            <person name="Holsappel S."/>
            <person name="Eijlander R.T."/>
            <person name="Kuipers O.P."/>
        </authorList>
    </citation>
    <scope>NUCLEOTIDE SEQUENCE [LARGE SCALE GENOMIC DNA]</scope>
    <source>
        <strain evidence="1 2">B4119</strain>
    </source>
</reference>
<sequence>MTFSVNQQQAFLHRRAFYRFSIVGYIIQTFTKSLSFYKKINQYFATVCGFY</sequence>
<organism evidence="1 2">
    <name type="scientific">Saccharococcus caldoxylosilyticus</name>
    <dbReference type="NCBI Taxonomy" id="81408"/>
    <lineage>
        <taxon>Bacteria</taxon>
        <taxon>Bacillati</taxon>
        <taxon>Bacillota</taxon>
        <taxon>Bacilli</taxon>
        <taxon>Bacillales</taxon>
        <taxon>Anoxybacillaceae</taxon>
        <taxon>Saccharococcus</taxon>
    </lineage>
</organism>
<dbReference type="STRING" id="81408.B4119_1506"/>
<dbReference type="AlphaFoldDB" id="A0A150LR16"/>
<dbReference type="EMBL" id="LQYS01000041">
    <property type="protein sequence ID" value="KYD14456.1"/>
    <property type="molecule type" value="Genomic_DNA"/>
</dbReference>
<protein>
    <submittedName>
        <fullName evidence="1">Uncharacterized protein</fullName>
    </submittedName>
</protein>